<evidence type="ECO:0000313" key="1">
    <source>
        <dbReference type="EMBL" id="AJP71316.1"/>
    </source>
</evidence>
<sequence>MIRDQAGHLIAQIERSDFATAGATVWTGRLEASSITLSLRRGDAQTELEIRAAIADAGSADGSEAFSLQGKEATWRSVYPTTSILERETAETVGILVDNTYAEPPESSPDSRASWCCSGVMVGSDLFLTNWHCAGPKQRWDGEVLQNAVIDLAWEKSSVRRQFSATDVVAKDVELDYAILRVRQAIGLKGGRTIFPARISRDPLIEFEPVSLIHHASCRPKLISDKCRVQSTMRHAWTDPQGTSGKYPELTHDCDSEPGASGGPIFDAKGRLIAIHHLGHQKVASAMCPADRVNKAVKISAIMAHVRETKPGVADELGW</sequence>
<name>A0A7U4J6U0_9SPHN</name>
<reference evidence="1 2" key="1">
    <citation type="journal article" date="2015" name="Int. J. Syst. Evol. Microbiol.">
        <title>Sphingomonas hengshuiensis sp. nov., isolated from lake wetland.</title>
        <authorList>
            <person name="Wei S."/>
            <person name="Wang T."/>
            <person name="Liu H."/>
            <person name="Zhang C."/>
            <person name="Guo J."/>
            <person name="Wang Q."/>
            <person name="Liang K."/>
            <person name="Zhang Z."/>
        </authorList>
    </citation>
    <scope>NUCLEOTIDE SEQUENCE [LARGE SCALE GENOMIC DNA]</scope>
    <source>
        <strain evidence="1 2">WHSC-8</strain>
    </source>
</reference>
<dbReference type="AlphaFoldDB" id="A0A7U4J6U0"/>
<evidence type="ECO:0000313" key="2">
    <source>
        <dbReference type="Proteomes" id="UP000032300"/>
    </source>
</evidence>
<dbReference type="Proteomes" id="UP000032300">
    <property type="component" value="Chromosome"/>
</dbReference>
<organism evidence="1 2">
    <name type="scientific">Sphingomonas hengshuiensis</name>
    <dbReference type="NCBI Taxonomy" id="1609977"/>
    <lineage>
        <taxon>Bacteria</taxon>
        <taxon>Pseudomonadati</taxon>
        <taxon>Pseudomonadota</taxon>
        <taxon>Alphaproteobacteria</taxon>
        <taxon>Sphingomonadales</taxon>
        <taxon>Sphingomonadaceae</taxon>
        <taxon>Sphingomonas</taxon>
    </lineage>
</organism>
<evidence type="ECO:0008006" key="3">
    <source>
        <dbReference type="Google" id="ProtNLM"/>
    </source>
</evidence>
<dbReference type="InterPro" id="IPR043504">
    <property type="entry name" value="Peptidase_S1_PA_chymotrypsin"/>
</dbReference>
<protein>
    <recommendedName>
        <fullName evidence="3">Serine protease</fullName>
    </recommendedName>
</protein>
<dbReference type="KEGG" id="sphi:TS85_05270"/>
<dbReference type="EMBL" id="CP010836">
    <property type="protein sequence ID" value="AJP71316.1"/>
    <property type="molecule type" value="Genomic_DNA"/>
</dbReference>
<dbReference type="SUPFAM" id="SSF50494">
    <property type="entry name" value="Trypsin-like serine proteases"/>
    <property type="match status" value="1"/>
</dbReference>
<gene>
    <name evidence="1" type="ORF">TS85_05270</name>
</gene>
<proteinExistence type="predicted"/>
<reference evidence="1 2" key="2">
    <citation type="submission" date="2015-02" db="EMBL/GenBank/DDBJ databases">
        <title>The complete genome of Sphingomonas hengshuiensis sp. WHSC-8 isolated from soil of Hengshui Lake.</title>
        <authorList>
            <person name="Wei S."/>
            <person name="Guo J."/>
            <person name="Su C."/>
            <person name="Wu R."/>
            <person name="Zhang Z."/>
            <person name="Liang K."/>
            <person name="Li H."/>
            <person name="Wang T."/>
            <person name="Liu H."/>
            <person name="Zhang C."/>
            <person name="Li Z."/>
            <person name="Wang Q."/>
            <person name="Meng J."/>
        </authorList>
    </citation>
    <scope>NUCLEOTIDE SEQUENCE [LARGE SCALE GENOMIC DNA]</scope>
    <source>
        <strain evidence="1 2">WHSC-8</strain>
    </source>
</reference>
<dbReference type="Gene3D" id="2.40.10.10">
    <property type="entry name" value="Trypsin-like serine proteases"/>
    <property type="match status" value="2"/>
</dbReference>
<accession>A0A7U4J6U0</accession>
<dbReference type="InterPro" id="IPR009003">
    <property type="entry name" value="Peptidase_S1_PA"/>
</dbReference>
<dbReference type="Pfam" id="PF13365">
    <property type="entry name" value="Trypsin_2"/>
    <property type="match status" value="1"/>
</dbReference>
<keyword evidence="2" id="KW-1185">Reference proteome</keyword>